<accession>A0A0A8Z6W1</accession>
<proteinExistence type="predicted"/>
<reference evidence="1" key="2">
    <citation type="journal article" date="2015" name="Data Brief">
        <title>Shoot transcriptome of the giant reed, Arundo donax.</title>
        <authorList>
            <person name="Barrero R.A."/>
            <person name="Guerrero F.D."/>
            <person name="Moolhuijzen P."/>
            <person name="Goolsby J.A."/>
            <person name="Tidwell J."/>
            <person name="Bellgard S.E."/>
            <person name="Bellgard M.I."/>
        </authorList>
    </citation>
    <scope>NUCLEOTIDE SEQUENCE</scope>
    <source>
        <tissue evidence="1">Shoot tissue taken approximately 20 cm above the soil surface</tissue>
    </source>
</reference>
<organism evidence="1">
    <name type="scientific">Arundo donax</name>
    <name type="common">Giant reed</name>
    <name type="synonym">Donax arundinaceus</name>
    <dbReference type="NCBI Taxonomy" id="35708"/>
    <lineage>
        <taxon>Eukaryota</taxon>
        <taxon>Viridiplantae</taxon>
        <taxon>Streptophyta</taxon>
        <taxon>Embryophyta</taxon>
        <taxon>Tracheophyta</taxon>
        <taxon>Spermatophyta</taxon>
        <taxon>Magnoliopsida</taxon>
        <taxon>Liliopsida</taxon>
        <taxon>Poales</taxon>
        <taxon>Poaceae</taxon>
        <taxon>PACMAD clade</taxon>
        <taxon>Arundinoideae</taxon>
        <taxon>Arundineae</taxon>
        <taxon>Arundo</taxon>
    </lineage>
</organism>
<sequence length="56" mass="6361">MLDMAFNSTHTRQTCSNIHIFFYQKLKNVIFSSPSCSCNPGKILEQSCSSFARLEV</sequence>
<dbReference type="AlphaFoldDB" id="A0A0A8Z6W1"/>
<protein>
    <submittedName>
        <fullName evidence="1">Uncharacterized protein</fullName>
    </submittedName>
</protein>
<reference evidence="1" key="1">
    <citation type="submission" date="2014-09" db="EMBL/GenBank/DDBJ databases">
        <authorList>
            <person name="Magalhaes I.L.F."/>
            <person name="Oliveira U."/>
            <person name="Santos F.R."/>
            <person name="Vidigal T.H.D.A."/>
            <person name="Brescovit A.D."/>
            <person name="Santos A.J."/>
        </authorList>
    </citation>
    <scope>NUCLEOTIDE SEQUENCE</scope>
    <source>
        <tissue evidence="1">Shoot tissue taken approximately 20 cm above the soil surface</tissue>
    </source>
</reference>
<name>A0A0A8Z6W1_ARUDO</name>
<evidence type="ECO:0000313" key="1">
    <source>
        <dbReference type="EMBL" id="JAD34541.1"/>
    </source>
</evidence>
<dbReference type="EMBL" id="GBRH01263354">
    <property type="protein sequence ID" value="JAD34541.1"/>
    <property type="molecule type" value="Transcribed_RNA"/>
</dbReference>